<organism evidence="2 3">
    <name type="scientific">Durusdinium trenchii</name>
    <dbReference type="NCBI Taxonomy" id="1381693"/>
    <lineage>
        <taxon>Eukaryota</taxon>
        <taxon>Sar</taxon>
        <taxon>Alveolata</taxon>
        <taxon>Dinophyceae</taxon>
        <taxon>Suessiales</taxon>
        <taxon>Symbiodiniaceae</taxon>
        <taxon>Durusdinium</taxon>
    </lineage>
</organism>
<feature type="compositionally biased region" description="Acidic residues" evidence="1">
    <location>
        <begin position="57"/>
        <end position="101"/>
    </location>
</feature>
<reference evidence="2 3" key="1">
    <citation type="submission" date="2024-02" db="EMBL/GenBank/DDBJ databases">
        <authorList>
            <person name="Chen Y."/>
            <person name="Shah S."/>
            <person name="Dougan E. K."/>
            <person name="Thang M."/>
            <person name="Chan C."/>
        </authorList>
    </citation>
    <scope>NUCLEOTIDE SEQUENCE [LARGE SCALE GENOMIC DNA]</scope>
</reference>
<feature type="compositionally biased region" description="Basic and acidic residues" evidence="1">
    <location>
        <begin position="190"/>
        <end position="202"/>
    </location>
</feature>
<sequence>PRPAFEAQEVPSEHSSPWPGEASSENAILPLPGDAFSFAEQVTTPELEEGGPSYCTGEEEEEEVEVEVEELVEEYVEDAEEDPEEDGLEEDAEAEEEEAEEERLQTDVDLEDLEDEDEATLDELADDSDSDQPGTTLEDGGQCDEAVEEVLPRRVTPVIDEALLMSAAAPVKAKKKKKKRKKKRRASKRKLLDEEPAVEKKPPVPRFPHPIGPKVKEAAPPAPVAVTERVPLRERFARHLLLGRFPKRKILADAQDSANEADNEAEEEKPKDDPGEDEPSSEDQAQRLGHLLCSVCPNGHENGWFAPN</sequence>
<feature type="compositionally biased region" description="Acidic residues" evidence="1">
    <location>
        <begin position="108"/>
        <end position="130"/>
    </location>
</feature>
<keyword evidence="3" id="KW-1185">Reference proteome</keyword>
<evidence type="ECO:0000313" key="2">
    <source>
        <dbReference type="EMBL" id="CAK9094286.1"/>
    </source>
</evidence>
<feature type="compositionally biased region" description="Basic residues" evidence="1">
    <location>
        <begin position="172"/>
        <end position="189"/>
    </location>
</feature>
<evidence type="ECO:0000313" key="3">
    <source>
        <dbReference type="Proteomes" id="UP001642464"/>
    </source>
</evidence>
<feature type="region of interest" description="Disordered" evidence="1">
    <location>
        <begin position="1"/>
        <end position="223"/>
    </location>
</feature>
<evidence type="ECO:0000256" key="1">
    <source>
        <dbReference type="SAM" id="MobiDB-lite"/>
    </source>
</evidence>
<proteinExistence type="predicted"/>
<dbReference type="EMBL" id="CAXAMM010040607">
    <property type="protein sequence ID" value="CAK9094286.1"/>
    <property type="molecule type" value="Genomic_DNA"/>
</dbReference>
<gene>
    <name evidence="2" type="ORF">SCF082_LOCUS44322</name>
</gene>
<accession>A0ABP0R511</accession>
<protein>
    <submittedName>
        <fullName evidence="2">Uncharacterized protein</fullName>
    </submittedName>
</protein>
<dbReference type="Proteomes" id="UP001642464">
    <property type="component" value="Unassembled WGS sequence"/>
</dbReference>
<feature type="non-terminal residue" evidence="2">
    <location>
        <position position="1"/>
    </location>
</feature>
<name>A0ABP0R511_9DINO</name>
<comment type="caution">
    <text evidence="2">The sequence shown here is derived from an EMBL/GenBank/DDBJ whole genome shotgun (WGS) entry which is preliminary data.</text>
</comment>
<feature type="region of interest" description="Disordered" evidence="1">
    <location>
        <begin position="247"/>
        <end position="289"/>
    </location>
</feature>